<name>A0A9D1GB92_9FIRM</name>
<organism evidence="2 3">
    <name type="scientific">Candidatus Onthousia faecipullorum</name>
    <dbReference type="NCBI Taxonomy" id="2840887"/>
    <lineage>
        <taxon>Bacteria</taxon>
        <taxon>Bacillati</taxon>
        <taxon>Bacillota</taxon>
        <taxon>Bacilli</taxon>
        <taxon>Candidatus Onthousia</taxon>
    </lineage>
</organism>
<comment type="caution">
    <text evidence="2">The sequence shown here is derived from an EMBL/GenBank/DDBJ whole genome shotgun (WGS) entry which is preliminary data.</text>
</comment>
<proteinExistence type="predicted"/>
<evidence type="ECO:0000313" key="2">
    <source>
        <dbReference type="EMBL" id="HIT37357.1"/>
    </source>
</evidence>
<feature type="transmembrane region" description="Helical" evidence="1">
    <location>
        <begin position="37"/>
        <end position="58"/>
    </location>
</feature>
<evidence type="ECO:0000313" key="3">
    <source>
        <dbReference type="Proteomes" id="UP000886833"/>
    </source>
</evidence>
<dbReference type="AlphaFoldDB" id="A0A9D1GB92"/>
<keyword evidence="1" id="KW-0472">Membrane</keyword>
<evidence type="ECO:0000256" key="1">
    <source>
        <dbReference type="SAM" id="Phobius"/>
    </source>
</evidence>
<dbReference type="Proteomes" id="UP000886833">
    <property type="component" value="Unassembled WGS sequence"/>
</dbReference>
<feature type="transmembrane region" description="Helical" evidence="1">
    <location>
        <begin position="6"/>
        <end position="25"/>
    </location>
</feature>
<protein>
    <recommendedName>
        <fullName evidence="4">Spore cortex biosynthesis protein YabQ</fullName>
    </recommendedName>
</protein>
<dbReference type="EMBL" id="DVKQ01000030">
    <property type="protein sequence ID" value="HIT37357.1"/>
    <property type="molecule type" value="Genomic_DNA"/>
</dbReference>
<evidence type="ECO:0008006" key="4">
    <source>
        <dbReference type="Google" id="ProtNLM"/>
    </source>
</evidence>
<reference evidence="2" key="1">
    <citation type="submission" date="2020-10" db="EMBL/GenBank/DDBJ databases">
        <authorList>
            <person name="Gilroy R."/>
        </authorList>
    </citation>
    <scope>NUCLEOTIDE SEQUENCE</scope>
    <source>
        <strain evidence="2">CHK195-26880</strain>
    </source>
</reference>
<gene>
    <name evidence="2" type="ORF">IAB59_02610</name>
</gene>
<keyword evidence="1" id="KW-0812">Transmembrane</keyword>
<keyword evidence="1" id="KW-1133">Transmembrane helix</keyword>
<reference evidence="2" key="2">
    <citation type="journal article" date="2021" name="PeerJ">
        <title>Extensive microbial diversity within the chicken gut microbiome revealed by metagenomics and culture.</title>
        <authorList>
            <person name="Gilroy R."/>
            <person name="Ravi A."/>
            <person name="Getino M."/>
            <person name="Pursley I."/>
            <person name="Horton D.L."/>
            <person name="Alikhan N.F."/>
            <person name="Baker D."/>
            <person name="Gharbi K."/>
            <person name="Hall N."/>
            <person name="Watson M."/>
            <person name="Adriaenssens E.M."/>
            <person name="Foster-Nyarko E."/>
            <person name="Jarju S."/>
            <person name="Secka A."/>
            <person name="Antonio M."/>
            <person name="Oren A."/>
            <person name="Chaudhuri R.R."/>
            <person name="La Ragione R."/>
            <person name="Hildebrand F."/>
            <person name="Pallen M.J."/>
        </authorList>
    </citation>
    <scope>NUCLEOTIDE SEQUENCE</scope>
    <source>
        <strain evidence="2">CHK195-26880</strain>
    </source>
</reference>
<feature type="transmembrane region" description="Helical" evidence="1">
    <location>
        <begin position="70"/>
        <end position="86"/>
    </location>
</feature>
<sequence length="111" mass="13227">MMSLTEQVIALIFSFIYGGVLSVLYNFNYNLLFYKNIVVKIIFNILFVLDLVLLYFLVMRRINNAIIHPYFYIFIILGFFSAFDITKRFRKILKMPPLKKKPKKGDQKCKK</sequence>
<accession>A0A9D1GB92</accession>